<dbReference type="Gene3D" id="3.80.10.10">
    <property type="entry name" value="Ribonuclease Inhibitor"/>
    <property type="match status" value="1"/>
</dbReference>
<accession>A0A6G0XU31</accession>
<dbReference type="EMBL" id="VJMJ01000010">
    <property type="protein sequence ID" value="KAF0744149.1"/>
    <property type="molecule type" value="Genomic_DNA"/>
</dbReference>
<evidence type="ECO:0008006" key="7">
    <source>
        <dbReference type="Google" id="ProtNLM"/>
    </source>
</evidence>
<keyword evidence="2" id="KW-0677">Repeat</keyword>
<evidence type="ECO:0000256" key="3">
    <source>
        <dbReference type="SAM" id="Phobius"/>
    </source>
</evidence>
<keyword evidence="3" id="KW-0472">Membrane</keyword>
<dbReference type="PANTHER" id="PTHR45617">
    <property type="entry name" value="LEUCINE RICH REPEAT FAMILY PROTEIN"/>
    <property type="match status" value="1"/>
</dbReference>
<dbReference type="AlphaFoldDB" id="A0A6G0XU31"/>
<keyword evidence="3" id="KW-0812">Transmembrane</keyword>
<evidence type="ECO:0000256" key="1">
    <source>
        <dbReference type="ARBA" id="ARBA00022614"/>
    </source>
</evidence>
<dbReference type="Proteomes" id="UP000481153">
    <property type="component" value="Unassembled WGS sequence"/>
</dbReference>
<evidence type="ECO:0000256" key="2">
    <source>
        <dbReference type="ARBA" id="ARBA00022737"/>
    </source>
</evidence>
<evidence type="ECO:0000313" key="5">
    <source>
        <dbReference type="EMBL" id="KAF0744149.1"/>
    </source>
</evidence>
<reference evidence="5 6" key="1">
    <citation type="submission" date="2019-07" db="EMBL/GenBank/DDBJ databases">
        <title>Genomics analysis of Aphanomyces spp. identifies a new class of oomycete effector associated with host adaptation.</title>
        <authorList>
            <person name="Gaulin E."/>
        </authorList>
    </citation>
    <scope>NUCLEOTIDE SEQUENCE [LARGE SCALE GENOMIC DNA]</scope>
    <source>
        <strain evidence="5 6">ATCC 201684</strain>
    </source>
</reference>
<sequence>MTLSMMNPRAFLVLAVAAIAQASLVLTLCPDSAGVSVPCLNDTATGGTTRLSVPSDKFYKFSDLNISYVQDLPPDARWIDLSSNNISQIECNMPASLTFLNLSHNVLQGSWLKTPLANVAILDVSYNHDGLPWLDGISWGISLPSLNRLVFRGNQLKSLRLGFDNFPLNPLSALDLSGNPIAALTIDASVFSRLRNSSFTLTIDPTTYNQTLQACGGNANYLLQLPSIPVQYLSDGFATIYSSTTYRIVCFPGYNAMGTVQVNSTNHTFSFIFFALLGSAALPLIAFVVKKVYFIYQERYQPFHRDTVCSSSCSDHNVADEQPYRAHPTTPANV</sequence>
<comment type="caution">
    <text evidence="5">The sequence shown here is derived from an EMBL/GenBank/DDBJ whole genome shotgun (WGS) entry which is preliminary data.</text>
</comment>
<proteinExistence type="predicted"/>
<feature type="transmembrane region" description="Helical" evidence="3">
    <location>
        <begin position="269"/>
        <end position="289"/>
    </location>
</feature>
<gene>
    <name evidence="5" type="ORF">Ae201684_001290</name>
</gene>
<dbReference type="SUPFAM" id="SSF52058">
    <property type="entry name" value="L domain-like"/>
    <property type="match status" value="1"/>
</dbReference>
<dbReference type="VEuPathDB" id="FungiDB:AeMF1_015398"/>
<organism evidence="5 6">
    <name type="scientific">Aphanomyces euteiches</name>
    <dbReference type="NCBI Taxonomy" id="100861"/>
    <lineage>
        <taxon>Eukaryota</taxon>
        <taxon>Sar</taxon>
        <taxon>Stramenopiles</taxon>
        <taxon>Oomycota</taxon>
        <taxon>Saprolegniomycetes</taxon>
        <taxon>Saprolegniales</taxon>
        <taxon>Verrucalvaceae</taxon>
        <taxon>Aphanomyces</taxon>
    </lineage>
</organism>
<dbReference type="InterPro" id="IPR032675">
    <property type="entry name" value="LRR_dom_sf"/>
</dbReference>
<evidence type="ECO:0000313" key="6">
    <source>
        <dbReference type="Proteomes" id="UP000481153"/>
    </source>
</evidence>
<keyword evidence="4" id="KW-0732">Signal</keyword>
<keyword evidence="3" id="KW-1133">Transmembrane helix</keyword>
<protein>
    <recommendedName>
        <fullName evidence="7">Leucine-rich repeat-containing N-terminal plant-type domain-containing protein</fullName>
    </recommendedName>
</protein>
<evidence type="ECO:0000256" key="4">
    <source>
        <dbReference type="SAM" id="SignalP"/>
    </source>
</evidence>
<feature type="chain" id="PRO_5026260944" description="Leucine-rich repeat-containing N-terminal plant-type domain-containing protein" evidence="4">
    <location>
        <begin position="23"/>
        <end position="334"/>
    </location>
</feature>
<keyword evidence="6" id="KW-1185">Reference proteome</keyword>
<dbReference type="PANTHER" id="PTHR45617:SF173">
    <property type="entry name" value="RE54577P"/>
    <property type="match status" value="1"/>
</dbReference>
<keyword evidence="1" id="KW-0433">Leucine-rich repeat</keyword>
<name>A0A6G0XU31_9STRA</name>
<feature type="signal peptide" evidence="4">
    <location>
        <begin position="1"/>
        <end position="22"/>
    </location>
</feature>